<proteinExistence type="predicted"/>
<dbReference type="Proteomes" id="UP000663844">
    <property type="component" value="Unassembled WGS sequence"/>
</dbReference>
<dbReference type="AlphaFoldDB" id="A0A815EPS5"/>
<dbReference type="InterPro" id="IPR043136">
    <property type="entry name" value="B30.2/SPRY_sf"/>
</dbReference>
<dbReference type="InterPro" id="IPR013320">
    <property type="entry name" value="ConA-like_dom_sf"/>
</dbReference>
<dbReference type="Proteomes" id="UP000663845">
    <property type="component" value="Unassembled WGS sequence"/>
</dbReference>
<dbReference type="EMBL" id="CAJNOG010000620">
    <property type="protein sequence ID" value="CAF1317672.1"/>
    <property type="molecule type" value="Genomic_DNA"/>
</dbReference>
<dbReference type="SUPFAM" id="SSF49899">
    <property type="entry name" value="Concanavalin A-like lectins/glucanases"/>
    <property type="match status" value="1"/>
</dbReference>
<name>A0A815EPS5_9BILA</name>
<accession>A0A815EPS5</accession>
<comment type="caution">
    <text evidence="1">The sequence shown here is derived from an EMBL/GenBank/DDBJ whole genome shotgun (WGS) entry which is preliminary data.</text>
</comment>
<dbReference type="EMBL" id="CAJOAZ010001525">
    <property type="protein sequence ID" value="CAF3824840.1"/>
    <property type="molecule type" value="Genomic_DNA"/>
</dbReference>
<evidence type="ECO:0000313" key="3">
    <source>
        <dbReference type="Proteomes" id="UP000663845"/>
    </source>
</evidence>
<gene>
    <name evidence="1" type="ORF">JYZ213_LOCUS33222</name>
    <name evidence="2" type="ORF">OXD698_LOCUS19678</name>
</gene>
<dbReference type="Gene3D" id="2.60.120.920">
    <property type="match status" value="1"/>
</dbReference>
<reference evidence="1" key="1">
    <citation type="submission" date="2021-02" db="EMBL/GenBank/DDBJ databases">
        <authorList>
            <person name="Nowell W R."/>
        </authorList>
    </citation>
    <scope>NUCLEOTIDE SEQUENCE</scope>
</reference>
<protein>
    <recommendedName>
        <fullName evidence="4">B30.2/SPRY domain-containing protein</fullName>
    </recommendedName>
</protein>
<evidence type="ECO:0008006" key="4">
    <source>
        <dbReference type="Google" id="ProtNLM"/>
    </source>
</evidence>
<evidence type="ECO:0000313" key="2">
    <source>
        <dbReference type="EMBL" id="CAF3824840.1"/>
    </source>
</evidence>
<sequence>MDPRRVLHATHPTIDLSYNGYCDDYCINLKLTSSNELTIEAEQRRTHQIYNSSFANEKCSALTESMFRTNDELYEYLKFLMENNCDVKDERNPQKLTAAQSNTNLELKVTTAMILGANKTINRSFQLSLVKIKLEDIARLENIINDLYRRVEDLETRVVPREQCVRLKGLKFQKPTNTAAFTFMNNDRTCFNGAPAAQRIVVIDRPFADKQGRYQKVDFVWNTAINASYVGMRKGLPTNETDIATNSDDRCFFYLPNGTLYSKEKSGVAYIPGTFKQGQRVSVILDTESMRLAFAVDDVSLTWAYELRKTVQLNELYVCVILHNQNESVSIVE</sequence>
<organism evidence="1 3">
    <name type="scientific">Adineta steineri</name>
    <dbReference type="NCBI Taxonomy" id="433720"/>
    <lineage>
        <taxon>Eukaryota</taxon>
        <taxon>Metazoa</taxon>
        <taxon>Spiralia</taxon>
        <taxon>Gnathifera</taxon>
        <taxon>Rotifera</taxon>
        <taxon>Eurotatoria</taxon>
        <taxon>Bdelloidea</taxon>
        <taxon>Adinetida</taxon>
        <taxon>Adinetidae</taxon>
        <taxon>Adineta</taxon>
    </lineage>
</organism>
<evidence type="ECO:0000313" key="1">
    <source>
        <dbReference type="EMBL" id="CAF1317672.1"/>
    </source>
</evidence>